<feature type="non-terminal residue" evidence="5">
    <location>
        <position position="177"/>
    </location>
</feature>
<sequence length="177" mass="19775">MKKWETRKIDEIFQTSSGGTPTSTKQAYYKNGTIPWVNSGELKGNIIRDSKTKITKLGLQKSSAKIFPKNTILIAMYGATTGQIGILDIEASTNQAICAILPNYAEANPHFIFQALRKKTKDFKRMSIGTARNNISQKIIKNFQIPLPPLETQENIAHILSVLDSKIELNNRINKAL</sequence>
<evidence type="ECO:0000313" key="6">
    <source>
        <dbReference type="Proteomes" id="UP000256599"/>
    </source>
</evidence>
<dbReference type="PANTHER" id="PTHR30408:SF12">
    <property type="entry name" value="TYPE I RESTRICTION ENZYME MJAVIII SPECIFICITY SUBUNIT"/>
    <property type="match status" value="1"/>
</dbReference>
<dbReference type="EMBL" id="NXLR01000027">
    <property type="protein sequence ID" value="RDU58903.1"/>
    <property type="molecule type" value="Genomic_DNA"/>
</dbReference>
<dbReference type="InterPro" id="IPR044946">
    <property type="entry name" value="Restrct_endonuc_typeI_TRD_sf"/>
</dbReference>
<dbReference type="Proteomes" id="UP000256599">
    <property type="component" value="Unassembled WGS sequence"/>
</dbReference>
<protein>
    <submittedName>
        <fullName evidence="5">Type I restriction endonuclease subunit S</fullName>
    </submittedName>
</protein>
<proteinExistence type="inferred from homology"/>
<evidence type="ECO:0000256" key="1">
    <source>
        <dbReference type="ARBA" id="ARBA00010923"/>
    </source>
</evidence>
<dbReference type="Pfam" id="PF01420">
    <property type="entry name" value="Methylase_S"/>
    <property type="match status" value="1"/>
</dbReference>
<evidence type="ECO:0000256" key="3">
    <source>
        <dbReference type="ARBA" id="ARBA00023125"/>
    </source>
</evidence>
<comment type="caution">
    <text evidence="5">The sequence shown here is derived from an EMBL/GenBank/DDBJ whole genome shotgun (WGS) entry which is preliminary data.</text>
</comment>
<dbReference type="PANTHER" id="PTHR30408">
    <property type="entry name" value="TYPE-1 RESTRICTION ENZYME ECOKI SPECIFICITY PROTEIN"/>
    <property type="match status" value="1"/>
</dbReference>
<dbReference type="GO" id="GO:0009307">
    <property type="term" value="P:DNA restriction-modification system"/>
    <property type="evidence" value="ECO:0007669"/>
    <property type="project" value="UniProtKB-KW"/>
</dbReference>
<organism evidence="5 6">
    <name type="scientific">Helicobacter marmotae</name>
    <dbReference type="NCBI Taxonomy" id="152490"/>
    <lineage>
        <taxon>Bacteria</taxon>
        <taxon>Pseudomonadati</taxon>
        <taxon>Campylobacterota</taxon>
        <taxon>Epsilonproteobacteria</taxon>
        <taxon>Campylobacterales</taxon>
        <taxon>Helicobacteraceae</taxon>
        <taxon>Helicobacter</taxon>
    </lineage>
</organism>
<evidence type="ECO:0000259" key="4">
    <source>
        <dbReference type="Pfam" id="PF01420"/>
    </source>
</evidence>
<name>A0A3D8I191_9HELI</name>
<dbReference type="Gene3D" id="3.90.220.20">
    <property type="entry name" value="DNA methylase specificity domains"/>
    <property type="match status" value="1"/>
</dbReference>
<dbReference type="AlphaFoldDB" id="A0A3D8I191"/>
<keyword evidence="5" id="KW-0540">Nuclease</keyword>
<evidence type="ECO:0000313" key="5">
    <source>
        <dbReference type="EMBL" id="RDU58903.1"/>
    </source>
</evidence>
<keyword evidence="6" id="KW-1185">Reference proteome</keyword>
<comment type="similarity">
    <text evidence="1">Belongs to the type-I restriction system S methylase family.</text>
</comment>
<dbReference type="CDD" id="cd17515">
    <property type="entry name" value="RMtype1_S_MjaORF132P_Sau1132ORF3780P-TRD1-CR1_like"/>
    <property type="match status" value="1"/>
</dbReference>
<dbReference type="SUPFAM" id="SSF116734">
    <property type="entry name" value="DNA methylase specificity domain"/>
    <property type="match status" value="1"/>
</dbReference>
<keyword evidence="5" id="KW-0378">Hydrolase</keyword>
<dbReference type="GO" id="GO:0004519">
    <property type="term" value="F:endonuclease activity"/>
    <property type="evidence" value="ECO:0007669"/>
    <property type="project" value="UniProtKB-KW"/>
</dbReference>
<accession>A0A3D8I191</accession>
<gene>
    <name evidence="5" type="ORF">CQA63_08885</name>
</gene>
<evidence type="ECO:0000256" key="2">
    <source>
        <dbReference type="ARBA" id="ARBA00022747"/>
    </source>
</evidence>
<dbReference type="GO" id="GO:0003677">
    <property type="term" value="F:DNA binding"/>
    <property type="evidence" value="ECO:0007669"/>
    <property type="project" value="UniProtKB-KW"/>
</dbReference>
<keyword evidence="5" id="KW-0255">Endonuclease</keyword>
<feature type="domain" description="Type I restriction modification DNA specificity" evidence="4">
    <location>
        <begin position="1"/>
        <end position="177"/>
    </location>
</feature>
<dbReference type="RefSeq" id="WP_211305740.1">
    <property type="nucleotide sequence ID" value="NZ_NXLR01000027.1"/>
</dbReference>
<dbReference type="Gene3D" id="1.10.287.1120">
    <property type="entry name" value="Bipartite methylase S protein"/>
    <property type="match status" value="1"/>
</dbReference>
<dbReference type="InterPro" id="IPR052021">
    <property type="entry name" value="Type-I_RS_S_subunit"/>
</dbReference>
<keyword evidence="3" id="KW-0238">DNA-binding</keyword>
<dbReference type="InterPro" id="IPR000055">
    <property type="entry name" value="Restrct_endonuc_typeI_TRD"/>
</dbReference>
<reference evidence="5 6" key="1">
    <citation type="submission" date="2018-04" db="EMBL/GenBank/DDBJ databases">
        <title>Novel Campyloabacter and Helicobacter Species and Strains.</title>
        <authorList>
            <person name="Mannion A.J."/>
            <person name="Shen Z."/>
            <person name="Fox J.G."/>
        </authorList>
    </citation>
    <scope>NUCLEOTIDE SEQUENCE [LARGE SCALE GENOMIC DNA]</scope>
    <source>
        <strain evidence="5 6">MIT 98-6070</strain>
    </source>
</reference>
<keyword evidence="2" id="KW-0680">Restriction system</keyword>